<evidence type="ECO:0000256" key="8">
    <source>
        <dbReference type="ARBA" id="ARBA00022919"/>
    </source>
</evidence>
<accession>A0A0L7LLM4</accession>
<evidence type="ECO:0000256" key="12">
    <source>
        <dbReference type="ARBA" id="ARBA00041765"/>
    </source>
</evidence>
<feature type="domain" description="Aminotransferase class I/classII large" evidence="15">
    <location>
        <begin position="87"/>
        <end position="268"/>
    </location>
</feature>
<reference evidence="16 17" key="1">
    <citation type="journal article" date="2015" name="Genome Biol. Evol.">
        <title>The genome of winter moth (Operophtera brumata) provides a genomic perspective on sexual dimorphism and phenology.</title>
        <authorList>
            <person name="Derks M.F."/>
            <person name="Smit S."/>
            <person name="Salis L."/>
            <person name="Schijlen E."/>
            <person name="Bossers A."/>
            <person name="Mateman C."/>
            <person name="Pijl A.S."/>
            <person name="de Ridder D."/>
            <person name="Groenen M.A."/>
            <person name="Visser M.E."/>
            <person name="Megens H.J."/>
        </authorList>
    </citation>
    <scope>NUCLEOTIDE SEQUENCE [LARGE SCALE GENOMIC DNA]</scope>
    <source>
        <strain evidence="16">WM2013NL</strain>
        <tissue evidence="16">Head and thorax</tissue>
    </source>
</reference>
<evidence type="ECO:0000256" key="13">
    <source>
        <dbReference type="ARBA" id="ARBA00042649"/>
    </source>
</evidence>
<evidence type="ECO:0000256" key="7">
    <source>
        <dbReference type="ARBA" id="ARBA00022898"/>
    </source>
</evidence>
<evidence type="ECO:0000256" key="2">
    <source>
        <dbReference type="ARBA" id="ARBA00004760"/>
    </source>
</evidence>
<organism evidence="16 17">
    <name type="scientific">Operophtera brumata</name>
    <name type="common">Winter moth</name>
    <name type="synonym">Phalaena brumata</name>
    <dbReference type="NCBI Taxonomy" id="104452"/>
    <lineage>
        <taxon>Eukaryota</taxon>
        <taxon>Metazoa</taxon>
        <taxon>Ecdysozoa</taxon>
        <taxon>Arthropoda</taxon>
        <taxon>Hexapoda</taxon>
        <taxon>Insecta</taxon>
        <taxon>Pterygota</taxon>
        <taxon>Neoptera</taxon>
        <taxon>Endopterygota</taxon>
        <taxon>Lepidoptera</taxon>
        <taxon>Glossata</taxon>
        <taxon>Ditrysia</taxon>
        <taxon>Geometroidea</taxon>
        <taxon>Geometridae</taxon>
        <taxon>Larentiinae</taxon>
        <taxon>Operophtera</taxon>
    </lineage>
</organism>
<proteinExistence type="inferred from homology"/>
<dbReference type="STRING" id="104452.A0A0L7LLM4"/>
<dbReference type="Proteomes" id="UP000037510">
    <property type="component" value="Unassembled WGS sequence"/>
</dbReference>
<comment type="pathway">
    <text evidence="2">Lipid metabolism; sphingolipid metabolism.</text>
</comment>
<keyword evidence="9" id="KW-0443">Lipid metabolism</keyword>
<dbReference type="PANTHER" id="PTHR13693">
    <property type="entry name" value="CLASS II AMINOTRANSFERASE/8-AMINO-7-OXONONANOATE SYNTHASE"/>
    <property type="match status" value="1"/>
</dbReference>
<comment type="similarity">
    <text evidence="4">Belongs to the class-II pyridoxal-phosphate-dependent aminotransferase family.</text>
</comment>
<dbReference type="EC" id="2.3.1.50" evidence="5"/>
<evidence type="ECO:0000256" key="11">
    <source>
        <dbReference type="ARBA" id="ARBA00041066"/>
    </source>
</evidence>
<keyword evidence="10" id="KW-0012">Acyltransferase</keyword>
<keyword evidence="17" id="KW-1185">Reference proteome</keyword>
<evidence type="ECO:0000256" key="5">
    <source>
        <dbReference type="ARBA" id="ARBA00013220"/>
    </source>
</evidence>
<dbReference type="InterPro" id="IPR004839">
    <property type="entry name" value="Aminotransferase_I/II_large"/>
</dbReference>
<evidence type="ECO:0000259" key="15">
    <source>
        <dbReference type="Pfam" id="PF00155"/>
    </source>
</evidence>
<gene>
    <name evidence="16" type="ORF">OBRU01_06082</name>
</gene>
<dbReference type="InterPro" id="IPR050087">
    <property type="entry name" value="AON_synthase_class-II"/>
</dbReference>
<dbReference type="GO" id="GO:0004758">
    <property type="term" value="F:serine C-palmitoyltransferase activity"/>
    <property type="evidence" value="ECO:0007669"/>
    <property type="project" value="UniProtKB-EC"/>
</dbReference>
<dbReference type="EMBL" id="JTDY01000680">
    <property type="protein sequence ID" value="KOB76249.1"/>
    <property type="molecule type" value="Genomic_DNA"/>
</dbReference>
<comment type="pathway">
    <text evidence="3">Sphingolipid metabolism.</text>
</comment>
<dbReference type="GO" id="GO:0005783">
    <property type="term" value="C:endoplasmic reticulum"/>
    <property type="evidence" value="ECO:0007669"/>
    <property type="project" value="TreeGrafter"/>
</dbReference>
<sequence>TEAQKEANLSALNIIKMILVDIYDMAGWWSLVVALQVVFISSYYVYSRNKSRKYVSSSNGQLVDWDPAPLVEQDIEVEEPPLIDDKVLNVGATSFLGLDKDESVVNSALECMDKYGVGSCGPRAFYGTIDVHLSLEERLASFLEVEETCVYSYGFSAISSAIPAYVKRADIIFADENVWFAIQKGIQASRSTVRYFKHNDMTDLERQLSEAAKKKELNPRRRAFIIAEGIYYNTGEMCPLRQLVKLARQYKLRIMLDESLTIGVVGKHGRGITELLDIPRDEIDLIMCSLEHSFATAAISALDIIQQRPHIIHELNEISNKMNKALSKLKHFTFRGDALSPIKHIYLTRDLTVQLKQTYLCNITRYCLEKGIAMTTAAYLRDDEANCPEPSIRLAASRKLTDEHVQQIIDLLDEAFEAVGPQPDMVAV</sequence>
<keyword evidence="14" id="KW-0472">Membrane</keyword>
<evidence type="ECO:0000256" key="3">
    <source>
        <dbReference type="ARBA" id="ARBA00004991"/>
    </source>
</evidence>
<comment type="caution">
    <text evidence="16">The sequence shown here is derived from an EMBL/GenBank/DDBJ whole genome shotgun (WGS) entry which is preliminary data.</text>
</comment>
<keyword evidence="8" id="KW-0746">Sphingolipid metabolism</keyword>
<evidence type="ECO:0000256" key="10">
    <source>
        <dbReference type="ARBA" id="ARBA00023315"/>
    </source>
</evidence>
<feature type="transmembrane region" description="Helical" evidence="14">
    <location>
        <begin position="26"/>
        <end position="46"/>
    </location>
</feature>
<dbReference type="Gene3D" id="3.40.640.10">
    <property type="entry name" value="Type I PLP-dependent aspartate aminotransferase-like (Major domain)"/>
    <property type="match status" value="1"/>
</dbReference>
<dbReference type="GO" id="GO:0030170">
    <property type="term" value="F:pyridoxal phosphate binding"/>
    <property type="evidence" value="ECO:0007669"/>
    <property type="project" value="InterPro"/>
</dbReference>
<comment type="cofactor">
    <cofactor evidence="1">
        <name>pyridoxal 5'-phosphate</name>
        <dbReference type="ChEBI" id="CHEBI:597326"/>
    </cofactor>
</comment>
<protein>
    <recommendedName>
        <fullName evidence="11">Serine palmitoyltransferase 1</fullName>
        <ecNumber evidence="5">2.3.1.50</ecNumber>
    </recommendedName>
    <alternativeName>
        <fullName evidence="12">Long chain base biosynthesis protein 1</fullName>
    </alternativeName>
    <alternativeName>
        <fullName evidence="13">Serine-palmitoyl-CoA transferase 1</fullName>
    </alternativeName>
</protein>
<dbReference type="AlphaFoldDB" id="A0A0L7LLM4"/>
<dbReference type="GO" id="GO:0046513">
    <property type="term" value="P:ceramide biosynthetic process"/>
    <property type="evidence" value="ECO:0007669"/>
    <property type="project" value="TreeGrafter"/>
</dbReference>
<keyword evidence="7" id="KW-0663">Pyridoxal phosphate</keyword>
<keyword evidence="6 16" id="KW-0808">Transferase</keyword>
<dbReference type="GO" id="GO:0016020">
    <property type="term" value="C:membrane"/>
    <property type="evidence" value="ECO:0007669"/>
    <property type="project" value="GOC"/>
</dbReference>
<dbReference type="SUPFAM" id="SSF53383">
    <property type="entry name" value="PLP-dependent transferases"/>
    <property type="match status" value="1"/>
</dbReference>
<keyword evidence="14" id="KW-1133">Transmembrane helix</keyword>
<dbReference type="GO" id="GO:0046512">
    <property type="term" value="P:sphingosine biosynthetic process"/>
    <property type="evidence" value="ECO:0007669"/>
    <property type="project" value="TreeGrafter"/>
</dbReference>
<evidence type="ECO:0000256" key="14">
    <source>
        <dbReference type="SAM" id="Phobius"/>
    </source>
</evidence>
<evidence type="ECO:0000256" key="9">
    <source>
        <dbReference type="ARBA" id="ARBA00023098"/>
    </source>
</evidence>
<evidence type="ECO:0000256" key="6">
    <source>
        <dbReference type="ARBA" id="ARBA00022679"/>
    </source>
</evidence>
<evidence type="ECO:0000313" key="17">
    <source>
        <dbReference type="Proteomes" id="UP000037510"/>
    </source>
</evidence>
<dbReference type="InterPro" id="IPR015421">
    <property type="entry name" value="PyrdxlP-dep_Trfase_major"/>
</dbReference>
<evidence type="ECO:0000313" key="16">
    <source>
        <dbReference type="EMBL" id="KOB76249.1"/>
    </source>
</evidence>
<dbReference type="PANTHER" id="PTHR13693:SF2">
    <property type="entry name" value="SERINE PALMITOYLTRANSFERASE 1"/>
    <property type="match status" value="1"/>
</dbReference>
<keyword evidence="14" id="KW-0812">Transmembrane</keyword>
<dbReference type="InterPro" id="IPR015424">
    <property type="entry name" value="PyrdxlP-dep_Trfase"/>
</dbReference>
<feature type="non-terminal residue" evidence="16">
    <location>
        <position position="1"/>
    </location>
</feature>
<evidence type="ECO:0000256" key="1">
    <source>
        <dbReference type="ARBA" id="ARBA00001933"/>
    </source>
</evidence>
<dbReference type="Pfam" id="PF00155">
    <property type="entry name" value="Aminotran_1_2"/>
    <property type="match status" value="1"/>
</dbReference>
<name>A0A0L7LLM4_OPEBR</name>
<evidence type="ECO:0000256" key="4">
    <source>
        <dbReference type="ARBA" id="ARBA00008392"/>
    </source>
</evidence>